<dbReference type="InterPro" id="IPR000884">
    <property type="entry name" value="TSP1_rpt"/>
</dbReference>
<evidence type="ECO:0000259" key="5">
    <source>
        <dbReference type="PROSITE" id="PS50026"/>
    </source>
</evidence>
<dbReference type="InterPro" id="IPR036383">
    <property type="entry name" value="TSP1_rpt_sf"/>
</dbReference>
<feature type="signal peptide" evidence="4">
    <location>
        <begin position="1"/>
        <end position="20"/>
    </location>
</feature>
<dbReference type="SUPFAM" id="SSF82895">
    <property type="entry name" value="TSP-1 type 1 repeat"/>
    <property type="match status" value="1"/>
</dbReference>
<evidence type="ECO:0000256" key="1">
    <source>
        <dbReference type="PROSITE-ProRule" id="PRU00076"/>
    </source>
</evidence>
<keyword evidence="1" id="KW-0245">EGF-like domain</keyword>
<feature type="transmembrane region" description="Helical" evidence="3">
    <location>
        <begin position="583"/>
        <end position="612"/>
    </location>
</feature>
<keyword evidence="3" id="KW-1133">Transmembrane helix</keyword>
<feature type="domain" description="EGF-like" evidence="5">
    <location>
        <begin position="446"/>
        <end position="483"/>
    </location>
</feature>
<feature type="domain" description="EGF-like" evidence="5">
    <location>
        <begin position="347"/>
        <end position="386"/>
    </location>
</feature>
<keyword evidence="3" id="KW-0472">Membrane</keyword>
<evidence type="ECO:0000256" key="3">
    <source>
        <dbReference type="SAM" id="Phobius"/>
    </source>
</evidence>
<dbReference type="Pfam" id="PF00090">
    <property type="entry name" value="TSP_1"/>
    <property type="match status" value="1"/>
</dbReference>
<feature type="disulfide bond" evidence="1">
    <location>
        <begin position="473"/>
        <end position="482"/>
    </location>
</feature>
<evidence type="ECO:0000256" key="2">
    <source>
        <dbReference type="SAM" id="MobiDB-lite"/>
    </source>
</evidence>
<accession>A0A0R3U4E8</accession>
<dbReference type="PROSITE" id="PS50092">
    <property type="entry name" value="TSP1"/>
    <property type="match status" value="1"/>
</dbReference>
<dbReference type="PROSITE" id="PS00022">
    <property type="entry name" value="EGF_1"/>
    <property type="match status" value="2"/>
</dbReference>
<evidence type="ECO:0000256" key="4">
    <source>
        <dbReference type="SAM" id="SignalP"/>
    </source>
</evidence>
<evidence type="ECO:0000313" key="7">
    <source>
        <dbReference type="Proteomes" id="UP000267029"/>
    </source>
</evidence>
<dbReference type="PROSITE" id="PS50026">
    <property type="entry name" value="EGF_3"/>
    <property type="match status" value="2"/>
</dbReference>
<dbReference type="SMART" id="SM00181">
    <property type="entry name" value="EGF"/>
    <property type="match status" value="3"/>
</dbReference>
<evidence type="ECO:0000313" key="6">
    <source>
        <dbReference type="EMBL" id="VDD75515.1"/>
    </source>
</evidence>
<dbReference type="AlphaFoldDB" id="A0A0R3U4E8"/>
<protein>
    <recommendedName>
        <fullName evidence="5">EGF-like domain-containing protein</fullName>
    </recommendedName>
</protein>
<dbReference type="Proteomes" id="UP000267029">
    <property type="component" value="Unassembled WGS sequence"/>
</dbReference>
<dbReference type="EMBL" id="UXSR01000195">
    <property type="protein sequence ID" value="VDD75515.1"/>
    <property type="molecule type" value="Genomic_DNA"/>
</dbReference>
<dbReference type="Gene3D" id="2.10.25.10">
    <property type="entry name" value="Laminin"/>
    <property type="match status" value="1"/>
</dbReference>
<dbReference type="STRING" id="53468.A0A0R3U4E8"/>
<keyword evidence="3" id="KW-0812">Transmembrane</keyword>
<dbReference type="OrthoDB" id="5855429at2759"/>
<sequence length="613" mass="67851">MRIYKLQCLFLGIFAKVLLCQTQQDSKNLEFLTPSRHEMLQFLFPHYTPYSDMMDLVLRASEFGFPSFLRRTNVLPDSLVFDIPAKQLNAPNIKIEFHIPTYVKKLIHLAKVKLRRVQANTEPAASLKQIWIESVRPEGFLKLIHTSALRFLMYDKEALMSDDQKARRSILDTPLIRDYLFNDSSTQNIPLALLAMSGWRGLFWTAVSQMPNFYNAVPGASGPPHETSVAAPARLDELSSTFLFHLCAELRRDKSTLPTDIPAGFCPNPCSTSPCLTLPHTVGQQCHLVGRGLFMSDFRCECLPGFVWVSGGVADEDAGGKEEEAEEDNTDEGPRTPMSDDVGSCVAVDICETYCSAQGTRRCDILPHTGSAKCSCKLAYMGPTCSIRRNPCIEVSDKAKMAGNMACNTGQGGLCIPTMGSDFYVCQCPPSWTKDTGLDYENCLALKDKCLSEVCVRGDCISSGDGTKMICLCPEEAYGARCENLRGNWAEWGPWSACSPACGHGKIRYRERVRGCLHGNTCSGGRSRQVEVCPENLPCPDEIATLGLGAEALAPQDAWQGGEARAHIEIQQAFALRKRRFRLLVLILKFVFLFLCAFAVASATIMVVYALIY</sequence>
<feature type="disulfide bond" evidence="1">
    <location>
        <begin position="450"/>
        <end position="460"/>
    </location>
</feature>
<comment type="caution">
    <text evidence="1">Lacks conserved residue(s) required for the propagation of feature annotation.</text>
</comment>
<keyword evidence="7" id="KW-1185">Reference proteome</keyword>
<reference evidence="6 7" key="1">
    <citation type="submission" date="2018-10" db="EMBL/GenBank/DDBJ databases">
        <authorList>
            <consortium name="Pathogen Informatics"/>
        </authorList>
    </citation>
    <scope>NUCLEOTIDE SEQUENCE [LARGE SCALE GENOMIC DNA]</scope>
</reference>
<proteinExistence type="predicted"/>
<keyword evidence="1" id="KW-1015">Disulfide bond</keyword>
<organism evidence="6 7">
    <name type="scientific">Mesocestoides corti</name>
    <name type="common">Flatworm</name>
    <dbReference type="NCBI Taxonomy" id="53468"/>
    <lineage>
        <taxon>Eukaryota</taxon>
        <taxon>Metazoa</taxon>
        <taxon>Spiralia</taxon>
        <taxon>Lophotrochozoa</taxon>
        <taxon>Platyhelminthes</taxon>
        <taxon>Cestoda</taxon>
        <taxon>Eucestoda</taxon>
        <taxon>Cyclophyllidea</taxon>
        <taxon>Mesocestoididae</taxon>
        <taxon>Mesocestoides</taxon>
    </lineage>
</organism>
<name>A0A0R3U4E8_MESCO</name>
<feature type="disulfide bond" evidence="1">
    <location>
        <begin position="376"/>
        <end position="385"/>
    </location>
</feature>
<dbReference type="InterPro" id="IPR000742">
    <property type="entry name" value="EGF"/>
</dbReference>
<gene>
    <name evidence="6" type="ORF">MCOS_LOCUS1518</name>
</gene>
<dbReference type="Gene3D" id="2.20.100.10">
    <property type="entry name" value="Thrombospondin type-1 (TSP1) repeat"/>
    <property type="match status" value="1"/>
</dbReference>
<feature type="chain" id="PRO_5030017414" description="EGF-like domain-containing protein" evidence="4">
    <location>
        <begin position="21"/>
        <end position="613"/>
    </location>
</feature>
<feature type="region of interest" description="Disordered" evidence="2">
    <location>
        <begin position="314"/>
        <end position="338"/>
    </location>
</feature>
<keyword evidence="4" id="KW-0732">Signal</keyword>
<dbReference type="SMART" id="SM00209">
    <property type="entry name" value="TSP1"/>
    <property type="match status" value="1"/>
</dbReference>